<dbReference type="AlphaFoldDB" id="A0A7R9BUV4"/>
<evidence type="ECO:0000313" key="1">
    <source>
        <dbReference type="EMBL" id="CAD7281655.1"/>
    </source>
</evidence>
<organism evidence="1">
    <name type="scientific">Notodromas monacha</name>
    <dbReference type="NCBI Taxonomy" id="399045"/>
    <lineage>
        <taxon>Eukaryota</taxon>
        <taxon>Metazoa</taxon>
        <taxon>Ecdysozoa</taxon>
        <taxon>Arthropoda</taxon>
        <taxon>Crustacea</taxon>
        <taxon>Oligostraca</taxon>
        <taxon>Ostracoda</taxon>
        <taxon>Podocopa</taxon>
        <taxon>Podocopida</taxon>
        <taxon>Cypridocopina</taxon>
        <taxon>Cypridoidea</taxon>
        <taxon>Cyprididae</taxon>
        <taxon>Notodromas</taxon>
    </lineage>
</organism>
<dbReference type="Proteomes" id="UP000678499">
    <property type="component" value="Unassembled WGS sequence"/>
</dbReference>
<keyword evidence="2" id="KW-1185">Reference proteome</keyword>
<sequence length="246" mass="26982">MAVVIAKGMANKRNTTDLRCVEDTEVEPMATATTTRTTARSCCFGGLQTACCGGPKQRSSSIRWKPNPKNVLVLEASEPRKNPIFARLTEPHLQDALRQVVAVGTSNCSDLLQQPVVTEASCGSGKLNSLQQQHSFLFQKEKSSDVSLIQETTESTVKSALPLLDYNLEVTQWLWRNLGGPISEATPTSISVQHSFLFQKEKSSDVSLIQETTESTVKSALPLLDYNLEVTQWLWRNLGGPISGKS</sequence>
<gene>
    <name evidence="1" type="ORF">NMOB1V02_LOCUS9294</name>
</gene>
<feature type="non-terminal residue" evidence="1">
    <location>
        <position position="1"/>
    </location>
</feature>
<accession>A0A7R9BUV4</accession>
<name>A0A7R9BUV4_9CRUS</name>
<reference evidence="1" key="1">
    <citation type="submission" date="2020-11" db="EMBL/GenBank/DDBJ databases">
        <authorList>
            <person name="Tran Van P."/>
        </authorList>
    </citation>
    <scope>NUCLEOTIDE SEQUENCE</scope>
</reference>
<protein>
    <submittedName>
        <fullName evidence="1">Uncharacterized protein</fullName>
    </submittedName>
</protein>
<proteinExistence type="predicted"/>
<dbReference type="EMBL" id="CAJPEX010003055">
    <property type="protein sequence ID" value="CAG0921807.1"/>
    <property type="molecule type" value="Genomic_DNA"/>
</dbReference>
<evidence type="ECO:0000313" key="2">
    <source>
        <dbReference type="Proteomes" id="UP000678499"/>
    </source>
</evidence>
<dbReference type="EMBL" id="OA885092">
    <property type="protein sequence ID" value="CAD7281655.1"/>
    <property type="molecule type" value="Genomic_DNA"/>
</dbReference>